<feature type="binding site" evidence="2">
    <location>
        <position position="168"/>
    </location>
    <ligand>
        <name>Mn(2+)</name>
        <dbReference type="ChEBI" id="CHEBI:29035"/>
        <label>2</label>
    </ligand>
</feature>
<dbReference type="AlphaFoldDB" id="A0A3C1KGC0"/>
<feature type="binding site" evidence="2">
    <location>
        <position position="108"/>
    </location>
    <ligand>
        <name>Mn(2+)</name>
        <dbReference type="ChEBI" id="CHEBI:29035"/>
        <label>2</label>
    </ligand>
</feature>
<dbReference type="Pfam" id="PF01546">
    <property type="entry name" value="Peptidase_M20"/>
    <property type="match status" value="1"/>
</dbReference>
<sequence>MSLAELGPDLATAAEALDADTVELRRAIHHDPELGLHLPETQTKITEALTGLGLDITLGESTTSVVADLDSGKPGPTVLLRGDMDALPLQEDYPSDFKSKHDGRMHACGHDTHVAMLVSAAKLLADSKDSFTGKIRFMFQPGEEGFHGAKFMIEEGVLDGVDRAFAIHAFTNMPSGMITTKDGAIMASADRFEITIHGEGGHASAPHQCADPIPAMASTITGLHTMVGRSIEATQSGLVTVAHVEAGTTNNIIPHQAWMEGTIRAHDEHTRETLQNNISRVAEGNAVAHGCTCTTNVTPGYPVTINHPGQQELVAQVTNEIMGSGTFVAMPRPVMGAEDFSYVLQHVPGSMAFLGVCPDDEHWSTAAPNHSNLMRVNEDAMRNGVALYAGMALVG</sequence>
<dbReference type="EMBL" id="DMNG01000207">
    <property type="protein sequence ID" value="HAN25286.1"/>
    <property type="molecule type" value="Genomic_DNA"/>
</dbReference>
<dbReference type="GO" id="GO:0019877">
    <property type="term" value="P:diaminopimelate biosynthetic process"/>
    <property type="evidence" value="ECO:0007669"/>
    <property type="project" value="UniProtKB-ARBA"/>
</dbReference>
<dbReference type="Gene3D" id="3.30.70.360">
    <property type="match status" value="1"/>
</dbReference>
<dbReference type="InterPro" id="IPR011650">
    <property type="entry name" value="Peptidase_M20_dimer"/>
</dbReference>
<evidence type="ECO:0000256" key="2">
    <source>
        <dbReference type="PIRSR" id="PIRSR005962-1"/>
    </source>
</evidence>
<dbReference type="PIRSF" id="PIRSF005962">
    <property type="entry name" value="Pept_M20D_amidohydro"/>
    <property type="match status" value="1"/>
</dbReference>
<dbReference type="SUPFAM" id="SSF53187">
    <property type="entry name" value="Zn-dependent exopeptidases"/>
    <property type="match status" value="1"/>
</dbReference>
<feature type="binding site" evidence="2">
    <location>
        <position position="370"/>
    </location>
    <ligand>
        <name>Mn(2+)</name>
        <dbReference type="ChEBI" id="CHEBI:29035"/>
        <label>2</label>
    </ligand>
</feature>
<organism evidence="4 5">
    <name type="scientific">Microbacterium ginsengisoli</name>
    <dbReference type="NCBI Taxonomy" id="400772"/>
    <lineage>
        <taxon>Bacteria</taxon>
        <taxon>Bacillati</taxon>
        <taxon>Actinomycetota</taxon>
        <taxon>Actinomycetes</taxon>
        <taxon>Micrococcales</taxon>
        <taxon>Microbacteriaceae</taxon>
        <taxon>Microbacterium</taxon>
    </lineage>
</organism>
<dbReference type="SUPFAM" id="SSF55031">
    <property type="entry name" value="Bacterial exopeptidase dimerisation domain"/>
    <property type="match status" value="1"/>
</dbReference>
<keyword evidence="2" id="KW-0479">Metal-binding</keyword>
<dbReference type="PANTHER" id="PTHR11014:SF63">
    <property type="entry name" value="METALLOPEPTIDASE, PUTATIVE (AFU_ORTHOLOGUE AFUA_6G09600)-RELATED"/>
    <property type="match status" value="1"/>
</dbReference>
<evidence type="ECO:0000313" key="4">
    <source>
        <dbReference type="EMBL" id="HAN25286.1"/>
    </source>
</evidence>
<name>A0A3C1KGC0_9MICO</name>
<evidence type="ECO:0000256" key="1">
    <source>
        <dbReference type="ARBA" id="ARBA00022801"/>
    </source>
</evidence>
<gene>
    <name evidence="4" type="ORF">DCP95_12060</name>
</gene>
<evidence type="ECO:0000313" key="5">
    <source>
        <dbReference type="Proteomes" id="UP000257479"/>
    </source>
</evidence>
<dbReference type="Pfam" id="PF07687">
    <property type="entry name" value="M20_dimer"/>
    <property type="match status" value="1"/>
</dbReference>
<feature type="binding site" evidence="2">
    <location>
        <position position="110"/>
    </location>
    <ligand>
        <name>Mn(2+)</name>
        <dbReference type="ChEBI" id="CHEBI:29035"/>
        <label>2</label>
    </ligand>
</feature>
<proteinExistence type="predicted"/>
<dbReference type="PANTHER" id="PTHR11014">
    <property type="entry name" value="PEPTIDASE M20 FAMILY MEMBER"/>
    <property type="match status" value="1"/>
</dbReference>
<protein>
    <submittedName>
        <fullName evidence="4">Amidohydrolase</fullName>
    </submittedName>
</protein>
<dbReference type="Proteomes" id="UP000257479">
    <property type="component" value="Unassembled WGS sequence"/>
</dbReference>
<dbReference type="CDD" id="cd03886">
    <property type="entry name" value="M20_Acy1"/>
    <property type="match status" value="1"/>
</dbReference>
<dbReference type="InterPro" id="IPR017439">
    <property type="entry name" value="Amidohydrolase"/>
</dbReference>
<accession>A0A3C1KGC0</accession>
<dbReference type="GO" id="GO:0050118">
    <property type="term" value="F:N-acetyldiaminopimelate deacetylase activity"/>
    <property type="evidence" value="ECO:0007669"/>
    <property type="project" value="UniProtKB-ARBA"/>
</dbReference>
<keyword evidence="1 4" id="KW-0378">Hydrolase</keyword>
<feature type="binding site" evidence="2">
    <location>
        <position position="144"/>
    </location>
    <ligand>
        <name>Mn(2+)</name>
        <dbReference type="ChEBI" id="CHEBI:29035"/>
        <label>2</label>
    </ligand>
</feature>
<dbReference type="GO" id="GO:0046872">
    <property type="term" value="F:metal ion binding"/>
    <property type="evidence" value="ECO:0007669"/>
    <property type="project" value="UniProtKB-KW"/>
</dbReference>
<feature type="domain" description="Peptidase M20 dimerisation" evidence="3">
    <location>
        <begin position="191"/>
        <end position="283"/>
    </location>
</feature>
<dbReference type="FunFam" id="3.30.70.360:FF:000001">
    <property type="entry name" value="N-acetyldiaminopimelate deacetylase"/>
    <property type="match status" value="1"/>
</dbReference>
<dbReference type="Gene3D" id="3.40.630.10">
    <property type="entry name" value="Zn peptidases"/>
    <property type="match status" value="1"/>
</dbReference>
<comment type="caution">
    <text evidence="4">The sequence shown here is derived from an EMBL/GenBank/DDBJ whole genome shotgun (WGS) entry which is preliminary data.</text>
</comment>
<reference evidence="4 5" key="1">
    <citation type="journal article" date="2018" name="Nat. Biotechnol.">
        <title>A standardized bacterial taxonomy based on genome phylogeny substantially revises the tree of life.</title>
        <authorList>
            <person name="Parks D.H."/>
            <person name="Chuvochina M."/>
            <person name="Waite D.W."/>
            <person name="Rinke C."/>
            <person name="Skarshewski A."/>
            <person name="Chaumeil P.A."/>
            <person name="Hugenholtz P."/>
        </authorList>
    </citation>
    <scope>NUCLEOTIDE SEQUENCE [LARGE SCALE GENOMIC DNA]</scope>
    <source>
        <strain evidence="4">UBA9152</strain>
    </source>
</reference>
<dbReference type="NCBIfam" id="TIGR01891">
    <property type="entry name" value="amidohydrolases"/>
    <property type="match status" value="1"/>
</dbReference>
<dbReference type="InterPro" id="IPR036264">
    <property type="entry name" value="Bact_exopeptidase_dim_dom"/>
</dbReference>
<keyword evidence="2" id="KW-0464">Manganese</keyword>
<dbReference type="InterPro" id="IPR002933">
    <property type="entry name" value="Peptidase_M20"/>
</dbReference>
<comment type="cofactor">
    <cofactor evidence="2">
        <name>Mn(2+)</name>
        <dbReference type="ChEBI" id="CHEBI:29035"/>
    </cofactor>
    <text evidence="2">The Mn(2+) ion enhances activity.</text>
</comment>
<evidence type="ECO:0000259" key="3">
    <source>
        <dbReference type="Pfam" id="PF07687"/>
    </source>
</evidence>